<dbReference type="PROSITE" id="PS50059">
    <property type="entry name" value="FKBP_PPIASE"/>
    <property type="match status" value="1"/>
</dbReference>
<dbReference type="GO" id="GO:0003755">
    <property type="term" value="F:peptidyl-prolyl cis-trans isomerase activity"/>
    <property type="evidence" value="ECO:0007669"/>
    <property type="project" value="UniProtKB-EC"/>
</dbReference>
<keyword evidence="3 5" id="KW-0697">Rotamase</keyword>
<evidence type="ECO:0000256" key="7">
    <source>
        <dbReference type="SAM" id="SignalP"/>
    </source>
</evidence>
<evidence type="ECO:0000256" key="3">
    <source>
        <dbReference type="ARBA" id="ARBA00023110"/>
    </source>
</evidence>
<name>A0ABV8RRS3_9SPHN</name>
<comment type="catalytic activity">
    <reaction evidence="1 5 6">
        <text>[protein]-peptidylproline (omega=180) = [protein]-peptidylproline (omega=0)</text>
        <dbReference type="Rhea" id="RHEA:16237"/>
        <dbReference type="Rhea" id="RHEA-COMP:10747"/>
        <dbReference type="Rhea" id="RHEA-COMP:10748"/>
        <dbReference type="ChEBI" id="CHEBI:83833"/>
        <dbReference type="ChEBI" id="CHEBI:83834"/>
        <dbReference type="EC" id="5.2.1.8"/>
    </reaction>
</comment>
<evidence type="ECO:0000256" key="1">
    <source>
        <dbReference type="ARBA" id="ARBA00000971"/>
    </source>
</evidence>
<organism evidence="9 10">
    <name type="scientific">Novosphingobium tardum</name>
    <dbReference type="NCBI Taxonomy" id="1538021"/>
    <lineage>
        <taxon>Bacteria</taxon>
        <taxon>Pseudomonadati</taxon>
        <taxon>Pseudomonadota</taxon>
        <taxon>Alphaproteobacteria</taxon>
        <taxon>Sphingomonadales</taxon>
        <taxon>Sphingomonadaceae</taxon>
        <taxon>Novosphingobium</taxon>
    </lineage>
</organism>
<dbReference type="Proteomes" id="UP001595828">
    <property type="component" value="Unassembled WGS sequence"/>
</dbReference>
<dbReference type="InterPro" id="IPR001179">
    <property type="entry name" value="PPIase_FKBP_dom"/>
</dbReference>
<dbReference type="SUPFAM" id="SSF54534">
    <property type="entry name" value="FKBP-like"/>
    <property type="match status" value="1"/>
</dbReference>
<evidence type="ECO:0000256" key="4">
    <source>
        <dbReference type="ARBA" id="ARBA00023235"/>
    </source>
</evidence>
<evidence type="ECO:0000259" key="8">
    <source>
        <dbReference type="PROSITE" id="PS50059"/>
    </source>
</evidence>
<reference evidence="10" key="1">
    <citation type="journal article" date="2019" name="Int. J. Syst. Evol. Microbiol.">
        <title>The Global Catalogue of Microorganisms (GCM) 10K type strain sequencing project: providing services to taxonomists for standard genome sequencing and annotation.</title>
        <authorList>
            <consortium name="The Broad Institute Genomics Platform"/>
            <consortium name="The Broad Institute Genome Sequencing Center for Infectious Disease"/>
            <person name="Wu L."/>
            <person name="Ma J."/>
        </authorList>
    </citation>
    <scope>NUCLEOTIDE SEQUENCE [LARGE SCALE GENOMIC DNA]</scope>
    <source>
        <strain evidence="10">CGMCC 1.12989</strain>
    </source>
</reference>
<keyword evidence="4 5" id="KW-0413">Isomerase</keyword>
<dbReference type="PANTHER" id="PTHR43811:SF19">
    <property type="entry name" value="39 KDA FK506-BINDING NUCLEAR PROTEIN"/>
    <property type="match status" value="1"/>
</dbReference>
<evidence type="ECO:0000313" key="9">
    <source>
        <dbReference type="EMBL" id="MFC4296103.1"/>
    </source>
</evidence>
<feature type="signal peptide" evidence="7">
    <location>
        <begin position="1"/>
        <end position="25"/>
    </location>
</feature>
<sequence length="178" mass="17482">MSTIHIAQRALLAGLALALAIPATAAAPAKPVKPAATIIPLPLKQIIPAGQRLCTGKTASGLGTMALRPGAAGHPGADDAVQVNYIGYLAATGEVFDQGAAAAFPVGGVIPGFGEGLQTMGKGGVTRLCIPAALAYGAKQTGPIPANSDLVFQVELLDYVADEEAAAPAPAPAPATGG</sequence>
<feature type="chain" id="PRO_5045102122" description="Peptidyl-prolyl cis-trans isomerase" evidence="7">
    <location>
        <begin position="26"/>
        <end position="178"/>
    </location>
</feature>
<dbReference type="Pfam" id="PF00254">
    <property type="entry name" value="FKBP_C"/>
    <property type="match status" value="1"/>
</dbReference>
<evidence type="ECO:0000256" key="5">
    <source>
        <dbReference type="PROSITE-ProRule" id="PRU00277"/>
    </source>
</evidence>
<gene>
    <name evidence="9" type="ORF">ACFO0A_13670</name>
</gene>
<dbReference type="EC" id="5.2.1.8" evidence="6"/>
<proteinExistence type="inferred from homology"/>
<comment type="similarity">
    <text evidence="2 6">Belongs to the FKBP-type PPIase family.</text>
</comment>
<dbReference type="EMBL" id="JBHSDR010000006">
    <property type="protein sequence ID" value="MFC4296103.1"/>
    <property type="molecule type" value="Genomic_DNA"/>
</dbReference>
<evidence type="ECO:0000313" key="10">
    <source>
        <dbReference type="Proteomes" id="UP001595828"/>
    </source>
</evidence>
<keyword evidence="7" id="KW-0732">Signal</keyword>
<dbReference type="Gene3D" id="3.10.50.40">
    <property type="match status" value="1"/>
</dbReference>
<accession>A0ABV8RRS3</accession>
<evidence type="ECO:0000256" key="6">
    <source>
        <dbReference type="RuleBase" id="RU003915"/>
    </source>
</evidence>
<protein>
    <recommendedName>
        <fullName evidence="6">Peptidyl-prolyl cis-trans isomerase</fullName>
        <ecNumber evidence="6">5.2.1.8</ecNumber>
    </recommendedName>
</protein>
<dbReference type="RefSeq" id="WP_379539553.1">
    <property type="nucleotide sequence ID" value="NZ_JBHSDR010000006.1"/>
</dbReference>
<keyword evidence="10" id="KW-1185">Reference proteome</keyword>
<feature type="domain" description="PPIase FKBP-type" evidence="8">
    <location>
        <begin position="78"/>
        <end position="160"/>
    </location>
</feature>
<dbReference type="InterPro" id="IPR046357">
    <property type="entry name" value="PPIase_dom_sf"/>
</dbReference>
<comment type="caution">
    <text evidence="9">The sequence shown here is derived from an EMBL/GenBank/DDBJ whole genome shotgun (WGS) entry which is preliminary data.</text>
</comment>
<dbReference type="PANTHER" id="PTHR43811">
    <property type="entry name" value="FKBP-TYPE PEPTIDYL-PROLYL CIS-TRANS ISOMERASE FKPA"/>
    <property type="match status" value="1"/>
</dbReference>
<evidence type="ECO:0000256" key="2">
    <source>
        <dbReference type="ARBA" id="ARBA00006577"/>
    </source>
</evidence>